<reference evidence="1 2" key="1">
    <citation type="journal article" date="2016" name="Nat. Commun.">
        <title>Thousands of microbial genomes shed light on interconnected biogeochemical processes in an aquifer system.</title>
        <authorList>
            <person name="Anantharaman K."/>
            <person name="Brown C.T."/>
            <person name="Hug L.A."/>
            <person name="Sharon I."/>
            <person name="Castelle C.J."/>
            <person name="Probst A.J."/>
            <person name="Thomas B.C."/>
            <person name="Singh A."/>
            <person name="Wilkins M.J."/>
            <person name="Karaoz U."/>
            <person name="Brodie E.L."/>
            <person name="Williams K.H."/>
            <person name="Hubbard S.S."/>
            <person name="Banfield J.F."/>
        </authorList>
    </citation>
    <scope>NUCLEOTIDE SEQUENCE [LARGE SCALE GENOMIC DNA]</scope>
</reference>
<evidence type="ECO:0000313" key="2">
    <source>
        <dbReference type="Proteomes" id="UP000176287"/>
    </source>
</evidence>
<gene>
    <name evidence="1" type="ORF">A3B13_02845</name>
</gene>
<dbReference type="STRING" id="1798649.A3B13_02845"/>
<dbReference type="EMBL" id="MHKZ01000030">
    <property type="protein sequence ID" value="OGZ00045.1"/>
    <property type="molecule type" value="Genomic_DNA"/>
</dbReference>
<proteinExistence type="predicted"/>
<name>A0A1G2CF86_9BACT</name>
<accession>A0A1G2CF86</accession>
<dbReference type="AlphaFoldDB" id="A0A1G2CF86"/>
<evidence type="ECO:0000313" key="1">
    <source>
        <dbReference type="EMBL" id="OGZ00045.1"/>
    </source>
</evidence>
<protein>
    <submittedName>
        <fullName evidence="1">Uncharacterized protein</fullName>
    </submittedName>
</protein>
<organism evidence="1 2">
    <name type="scientific">Candidatus Liptonbacteria bacterium RIFCSPLOWO2_01_FULL_45_15</name>
    <dbReference type="NCBI Taxonomy" id="1798649"/>
    <lineage>
        <taxon>Bacteria</taxon>
        <taxon>Candidatus Liptoniibacteriota</taxon>
    </lineage>
</organism>
<comment type="caution">
    <text evidence="1">The sequence shown here is derived from an EMBL/GenBank/DDBJ whole genome shotgun (WGS) entry which is preliminary data.</text>
</comment>
<sequence>MRTKNIELELNQVKTSIADFLESYNKSVPVSFPRASIKILKQFQELHPILFKSGDEWSIDRHRKRVMDWIPSHTENS</sequence>
<dbReference type="Proteomes" id="UP000176287">
    <property type="component" value="Unassembled WGS sequence"/>
</dbReference>